<dbReference type="InterPro" id="IPR008984">
    <property type="entry name" value="SMAD_FHA_dom_sf"/>
</dbReference>
<keyword evidence="4" id="KW-1185">Reference proteome</keyword>
<dbReference type="Gene3D" id="2.60.200.20">
    <property type="match status" value="1"/>
</dbReference>
<dbReference type="EMBL" id="ML975185">
    <property type="protein sequence ID" value="KAF1808369.1"/>
    <property type="molecule type" value="Genomic_DNA"/>
</dbReference>
<dbReference type="OrthoDB" id="444265at2759"/>
<feature type="non-terminal residue" evidence="3">
    <location>
        <position position="1"/>
    </location>
</feature>
<dbReference type="InterPro" id="IPR000253">
    <property type="entry name" value="FHA_dom"/>
</dbReference>
<dbReference type="PANTHER" id="PTHR23308">
    <property type="entry name" value="NUCLEAR INHIBITOR OF PROTEIN PHOSPHATASE-1"/>
    <property type="match status" value="1"/>
</dbReference>
<reference evidence="3 5" key="1">
    <citation type="submission" date="2020-01" db="EMBL/GenBank/DDBJ databases">
        <authorList>
            <consortium name="DOE Joint Genome Institute"/>
            <person name="Haridas S."/>
            <person name="Albert R."/>
            <person name="Binder M."/>
            <person name="Bloem J."/>
            <person name="Labutti K."/>
            <person name="Salamov A."/>
            <person name="Andreopoulos B."/>
            <person name="Baker S.E."/>
            <person name="Barry K."/>
            <person name="Bills G."/>
            <person name="Bluhm B.H."/>
            <person name="Cannon C."/>
            <person name="Castanera R."/>
            <person name="Culley D.E."/>
            <person name="Daum C."/>
            <person name="Ezra D."/>
            <person name="Gonzalez J.B."/>
            <person name="Henrissat B."/>
            <person name="Kuo A."/>
            <person name="Liang C."/>
            <person name="Lipzen A."/>
            <person name="Lutzoni F."/>
            <person name="Magnuson J."/>
            <person name="Mondo S."/>
            <person name="Nolan M."/>
            <person name="Ohm R."/>
            <person name="Pangilinan J."/>
            <person name="Park H.-J."/>
            <person name="Ramirez L."/>
            <person name="Alfaro M."/>
            <person name="Sun H."/>
            <person name="Tritt A."/>
            <person name="Yoshinaga Y."/>
            <person name="Zwiers L.-H."/>
            <person name="Turgeon B.G."/>
            <person name="Goodwin S.B."/>
            <person name="Spatafora J.W."/>
            <person name="Crous P.W."/>
            <person name="Grigoriev I.V."/>
        </authorList>
    </citation>
    <scope>NUCLEOTIDE SEQUENCE</scope>
    <source>
        <strain evidence="3 5">CBS 781.70</strain>
    </source>
</reference>
<dbReference type="SMART" id="SM00240">
    <property type="entry name" value="FHA"/>
    <property type="match status" value="1"/>
</dbReference>
<feature type="domain" description="FHA" evidence="2">
    <location>
        <begin position="163"/>
        <end position="230"/>
    </location>
</feature>
<sequence length="260" mass="29975">REKERRGGRDRSRSREIQDRDSHNTRRRNRVDVGRDRGHHRSQRHPHSRSRSPHQKRRRRSPSSSRSPSPPPRSRKPLPDQVAAFQGETSTDVAPPVEKEKPNFANTGLLAKESNTVAGTNITLKYHEPPNARKPPASAPWRMYVFKGADLLDTIPLGERTCWLFGREQKVADIFLEHPSNSGQHAVLQFRYVQRKKMDELGFEKMEGRVKPYLMDLESRNGTSLNEEKIGAAKYVELRDGDLVRFGESEREYVLQLPPK</sequence>
<gene>
    <name evidence="3 5" type="ORF">P152DRAFT_366877</name>
</gene>
<dbReference type="CDD" id="cd22676">
    <property type="entry name" value="FHA_SNIP1_DDL-like"/>
    <property type="match status" value="1"/>
</dbReference>
<accession>A0A6G1FRS1</accession>
<reference evidence="5" key="2">
    <citation type="submission" date="2020-04" db="EMBL/GenBank/DDBJ databases">
        <authorList>
            <consortium name="NCBI Genome Project"/>
        </authorList>
    </citation>
    <scope>NUCLEOTIDE SEQUENCE</scope>
    <source>
        <strain evidence="5">CBS 781.70</strain>
    </source>
</reference>
<feature type="non-terminal residue" evidence="3">
    <location>
        <position position="260"/>
    </location>
</feature>
<evidence type="ECO:0000256" key="1">
    <source>
        <dbReference type="SAM" id="MobiDB-lite"/>
    </source>
</evidence>
<dbReference type="SUPFAM" id="SSF49879">
    <property type="entry name" value="SMAD/FHA domain"/>
    <property type="match status" value="1"/>
</dbReference>
<dbReference type="GeneID" id="54416006"/>
<feature type="compositionally biased region" description="Basic and acidic residues" evidence="1">
    <location>
        <begin position="1"/>
        <end position="36"/>
    </location>
</feature>
<name>A0A6G1FRS1_9PEZI</name>
<dbReference type="Pfam" id="PF00498">
    <property type="entry name" value="FHA"/>
    <property type="match status" value="1"/>
</dbReference>
<feature type="compositionally biased region" description="Basic residues" evidence="1">
    <location>
        <begin position="37"/>
        <end position="61"/>
    </location>
</feature>
<dbReference type="Proteomes" id="UP000504638">
    <property type="component" value="Unplaced"/>
</dbReference>
<evidence type="ECO:0000259" key="2">
    <source>
        <dbReference type="PROSITE" id="PS50006"/>
    </source>
</evidence>
<dbReference type="InterPro" id="IPR050923">
    <property type="entry name" value="Cell_Proc_Reg/RNA_Proc"/>
</dbReference>
<dbReference type="AlphaFoldDB" id="A0A6G1FRS1"/>
<evidence type="ECO:0000313" key="4">
    <source>
        <dbReference type="Proteomes" id="UP000504638"/>
    </source>
</evidence>
<proteinExistence type="predicted"/>
<protein>
    <submittedName>
        <fullName evidence="3 5">SMAD/FHA domain-containing protein</fullName>
    </submittedName>
</protein>
<reference evidence="5" key="3">
    <citation type="submission" date="2025-04" db="UniProtKB">
        <authorList>
            <consortium name="RefSeq"/>
        </authorList>
    </citation>
    <scope>IDENTIFICATION</scope>
    <source>
        <strain evidence="5">CBS 781.70</strain>
    </source>
</reference>
<feature type="region of interest" description="Disordered" evidence="1">
    <location>
        <begin position="1"/>
        <end position="79"/>
    </location>
</feature>
<dbReference type="RefSeq" id="XP_033530000.1">
    <property type="nucleotide sequence ID" value="XM_033675436.1"/>
</dbReference>
<evidence type="ECO:0000313" key="3">
    <source>
        <dbReference type="EMBL" id="KAF1808369.1"/>
    </source>
</evidence>
<evidence type="ECO:0000313" key="5">
    <source>
        <dbReference type="RefSeq" id="XP_033530000.1"/>
    </source>
</evidence>
<dbReference type="PROSITE" id="PS50006">
    <property type="entry name" value="FHA_DOMAIN"/>
    <property type="match status" value="1"/>
</dbReference>
<organism evidence="3">
    <name type="scientific">Eremomyces bilateralis CBS 781.70</name>
    <dbReference type="NCBI Taxonomy" id="1392243"/>
    <lineage>
        <taxon>Eukaryota</taxon>
        <taxon>Fungi</taxon>
        <taxon>Dikarya</taxon>
        <taxon>Ascomycota</taxon>
        <taxon>Pezizomycotina</taxon>
        <taxon>Dothideomycetes</taxon>
        <taxon>Dothideomycetes incertae sedis</taxon>
        <taxon>Eremomycetales</taxon>
        <taxon>Eremomycetaceae</taxon>
        <taxon>Eremomyces</taxon>
    </lineage>
</organism>